<accession>A0A1T5EKG0</accession>
<keyword evidence="2" id="KW-0223">Dioxygenase</keyword>
<dbReference type="PROSITE" id="PS51819">
    <property type="entry name" value="VOC"/>
    <property type="match status" value="1"/>
</dbReference>
<dbReference type="Gene3D" id="3.10.180.10">
    <property type="entry name" value="2,3-Dihydroxybiphenyl 1,2-Dioxygenase, domain 1"/>
    <property type="match status" value="1"/>
</dbReference>
<keyword evidence="2" id="KW-0560">Oxidoreductase</keyword>
<dbReference type="InterPro" id="IPR004360">
    <property type="entry name" value="Glyas_Fos-R_dOase_dom"/>
</dbReference>
<dbReference type="InterPro" id="IPR029068">
    <property type="entry name" value="Glyas_Bleomycin-R_OHBP_Dase"/>
</dbReference>
<gene>
    <name evidence="2" type="ORF">SAMN06295920_10754</name>
</gene>
<dbReference type="RefSeq" id="WP_079649156.1">
    <property type="nucleotide sequence ID" value="NZ_FUYM01000007.1"/>
</dbReference>
<dbReference type="InterPro" id="IPR037523">
    <property type="entry name" value="VOC_core"/>
</dbReference>
<dbReference type="AlphaFoldDB" id="A0A1T5EKG0"/>
<dbReference type="Pfam" id="PF00903">
    <property type="entry name" value="Glyoxalase"/>
    <property type="match status" value="1"/>
</dbReference>
<protein>
    <submittedName>
        <fullName evidence="2">Catechol 2,3-dioxygenase</fullName>
    </submittedName>
</protein>
<dbReference type="EMBL" id="FUYM01000007">
    <property type="protein sequence ID" value="SKB84444.1"/>
    <property type="molecule type" value="Genomic_DNA"/>
</dbReference>
<evidence type="ECO:0000259" key="1">
    <source>
        <dbReference type="PROSITE" id="PS51819"/>
    </source>
</evidence>
<proteinExistence type="predicted"/>
<reference evidence="3" key="1">
    <citation type="submission" date="2017-02" db="EMBL/GenBank/DDBJ databases">
        <authorList>
            <person name="Varghese N."/>
            <person name="Submissions S."/>
        </authorList>
    </citation>
    <scope>NUCLEOTIDE SEQUENCE [LARGE SCALE GENOMIC DNA]</scope>
    <source>
        <strain evidence="3">UM2</strain>
    </source>
</reference>
<dbReference type="InterPro" id="IPR050383">
    <property type="entry name" value="GlyoxalaseI/FosfomycinResist"/>
</dbReference>
<organism evidence="2 3">
    <name type="scientific">Rhizorhabdus histidinilytica</name>
    <dbReference type="NCBI Taxonomy" id="439228"/>
    <lineage>
        <taxon>Bacteria</taxon>
        <taxon>Pseudomonadati</taxon>
        <taxon>Pseudomonadota</taxon>
        <taxon>Alphaproteobacteria</taxon>
        <taxon>Sphingomonadales</taxon>
        <taxon>Sphingomonadaceae</taxon>
        <taxon>Rhizorhabdus</taxon>
    </lineage>
</organism>
<dbReference type="STRING" id="439228.SAMN06295920_10754"/>
<dbReference type="Proteomes" id="UP000189818">
    <property type="component" value="Unassembled WGS sequence"/>
</dbReference>
<feature type="domain" description="VOC" evidence="1">
    <location>
        <begin position="7"/>
        <end position="127"/>
    </location>
</feature>
<name>A0A1T5EKG0_9SPHN</name>
<dbReference type="PANTHER" id="PTHR21366">
    <property type="entry name" value="GLYOXALASE FAMILY PROTEIN"/>
    <property type="match status" value="1"/>
</dbReference>
<evidence type="ECO:0000313" key="3">
    <source>
        <dbReference type="Proteomes" id="UP000189818"/>
    </source>
</evidence>
<keyword evidence="3" id="KW-1185">Reference proteome</keyword>
<sequence length="181" mass="20069">MSAIRPALAHLGIFVCDIDRMERFYADVFGLVVTDRGVGAVFKNQLVFMSGSADQHHQVVLSTGRRADTPSTVMQLSFKVASLAELRDVQALAAKHGATEMIGLNHGNAWSIYFYDPEMNRIEIYLDTDFHTPQPCADPLDLNKSDAEILAETRALIERLPGSMDRQDYVASMRGVLGPNR</sequence>
<dbReference type="OrthoDB" id="9803142at2"/>
<dbReference type="SUPFAM" id="SSF54593">
    <property type="entry name" value="Glyoxalase/Bleomycin resistance protein/Dihydroxybiphenyl dioxygenase"/>
    <property type="match status" value="1"/>
</dbReference>
<dbReference type="GO" id="GO:0051213">
    <property type="term" value="F:dioxygenase activity"/>
    <property type="evidence" value="ECO:0007669"/>
    <property type="project" value="UniProtKB-KW"/>
</dbReference>
<evidence type="ECO:0000313" key="2">
    <source>
        <dbReference type="EMBL" id="SKB84444.1"/>
    </source>
</evidence>